<evidence type="ECO:0000313" key="2">
    <source>
        <dbReference type="EMBL" id="QIQ08598.1"/>
    </source>
</evidence>
<feature type="region of interest" description="Disordered" evidence="1">
    <location>
        <begin position="72"/>
        <end position="111"/>
    </location>
</feature>
<organism evidence="2">
    <name type="scientific">Dikerogammarus haemobaphes virus 1</name>
    <dbReference type="NCBI Taxonomy" id="2704946"/>
    <lineage>
        <taxon>Viruses</taxon>
    </lineage>
</organism>
<accession>A0A6G9HDG8</accession>
<evidence type="ECO:0000256" key="1">
    <source>
        <dbReference type="SAM" id="MobiDB-lite"/>
    </source>
</evidence>
<feature type="region of interest" description="Disordered" evidence="1">
    <location>
        <begin position="1"/>
        <end position="47"/>
    </location>
</feature>
<protein>
    <submittedName>
        <fullName evidence="2">Uncharacterized protein</fullName>
    </submittedName>
</protein>
<proteinExistence type="predicted"/>
<reference evidence="2" key="1">
    <citation type="journal article" date="2020" name="MBio">
        <title>A New Family of DNA Viruses Causing Disease in Crustaceans from Diverse Aquatic Biomes.</title>
        <authorList>
            <person name="Subramaniam K."/>
            <person name="Behringer D.C."/>
            <person name="Bojko J."/>
            <person name="Yutin N."/>
            <person name="Clark A.S."/>
            <person name="Bateman K.S."/>
            <person name="van Aerle R."/>
            <person name="Bass D."/>
            <person name="Kerr R.C."/>
            <person name="Koonin E.V."/>
            <person name="Stentiford G.D."/>
            <person name="Waltzek T.B."/>
        </authorList>
    </citation>
    <scope>NUCLEOTIDE SEQUENCE</scope>
</reference>
<sequence>MSYSNDSDDDLHSSSGGGSDSEVDLGMTLDSDELISNDDDEDEYLDTKPYLSSKKKKTSGCKDDKCILNKFLRGKGKPQSTTNTRTRPQKRKRLNLSDDATGFSMRKRKRL</sequence>
<gene>
    <name evidence="2" type="primary">ORF34</name>
</gene>
<dbReference type="EMBL" id="MN604016">
    <property type="protein sequence ID" value="QIQ08598.1"/>
    <property type="molecule type" value="Genomic_DNA"/>
</dbReference>
<name>A0A6G9HDG8_9VIRU</name>
<feature type="compositionally biased region" description="Acidic residues" evidence="1">
    <location>
        <begin position="30"/>
        <end position="44"/>
    </location>
</feature>